<dbReference type="PANTHER" id="PTHR43236">
    <property type="entry name" value="ANTITOXIN HIGA1"/>
    <property type="match status" value="1"/>
</dbReference>
<dbReference type="EMBL" id="CP037867">
    <property type="protein sequence ID" value="QBM29763.1"/>
    <property type="molecule type" value="Genomic_DNA"/>
</dbReference>
<name>A0A4V1AC03_HYDPS</name>
<feature type="domain" description="IrrE N-terminal-like" evidence="1">
    <location>
        <begin position="192"/>
        <end position="297"/>
    </location>
</feature>
<accession>A0A4V1AC03</accession>
<dbReference type="InterPro" id="IPR052345">
    <property type="entry name" value="Rad_response_metalloprotease"/>
</dbReference>
<proteinExistence type="predicted"/>
<reference evidence="2 3" key="1">
    <citation type="submission" date="2019-03" db="EMBL/GenBank/DDBJ databases">
        <authorList>
            <person name="Sebastian G."/>
            <person name="Baumann P."/>
            <person name="Ruckert C."/>
            <person name="Kalinowski J."/>
            <person name="Nebel B."/>
            <person name="Takors R."/>
            <person name="Blombach B."/>
        </authorList>
    </citation>
    <scope>NUCLEOTIDE SEQUENCE [LARGE SCALE GENOMIC DNA]</scope>
    <source>
        <strain evidence="2 3">DSM 1084</strain>
    </source>
</reference>
<organism evidence="2 3">
    <name type="scientific">Hydrogenophaga pseudoflava</name>
    <name type="common">Pseudomonas carboxydoflava</name>
    <dbReference type="NCBI Taxonomy" id="47421"/>
    <lineage>
        <taxon>Bacteria</taxon>
        <taxon>Pseudomonadati</taxon>
        <taxon>Pseudomonadota</taxon>
        <taxon>Betaproteobacteria</taxon>
        <taxon>Burkholderiales</taxon>
        <taxon>Comamonadaceae</taxon>
        <taxon>Hydrogenophaga</taxon>
    </lineage>
</organism>
<dbReference type="RefSeq" id="WP_133157528.1">
    <property type="nucleotide sequence ID" value="NZ_CP037867.1"/>
</dbReference>
<sequence length="384" mass="43267">MDRIHAVNRERIEWCCAEQGMAPGELAGVLDMSADRWEAFWTDEAGLTFNQLRKLAEHFGRGVLFFLEAGPVAAEQVHTPQFRTLAQQKPELSQRLRLLIERVERQRALFLSLREDLDDALWSPFEAPELPAGNVAAAARATRLWLELGEGKNDFESYRKAVEAKGILVFRTNGYNGPWQIAKESPVAGFALYDPQCPVIVVKKMASDAPQAFTLMHELAHVLLHKASWIDDEADLRSTQGREQEANLFAGLVLVPDHFLASISDADRPDDVAGFNEWLKPQRNAWGVSAEVILRRLLAVGRLPQATYQAYRAWSLEAGNNMKDEGGTRKYRHREPKHIFGDRYVRTVLNSLSARRITLSKASGYLDGLKIADVHELERHYAGA</sequence>
<dbReference type="Gene3D" id="1.10.10.2910">
    <property type="match status" value="1"/>
</dbReference>
<dbReference type="AlphaFoldDB" id="A0A4V1AC03"/>
<dbReference type="Pfam" id="PF06114">
    <property type="entry name" value="Peptidase_M78"/>
    <property type="match status" value="1"/>
</dbReference>
<dbReference type="PANTHER" id="PTHR43236:SF2">
    <property type="entry name" value="BLL0069 PROTEIN"/>
    <property type="match status" value="1"/>
</dbReference>
<dbReference type="KEGG" id="hpse:HPF_18870"/>
<evidence type="ECO:0000313" key="2">
    <source>
        <dbReference type="EMBL" id="QBM29763.1"/>
    </source>
</evidence>
<dbReference type="Proteomes" id="UP000293912">
    <property type="component" value="Chromosome"/>
</dbReference>
<dbReference type="InterPro" id="IPR010359">
    <property type="entry name" value="IrrE_HExxH"/>
</dbReference>
<keyword evidence="3" id="KW-1185">Reference proteome</keyword>
<gene>
    <name evidence="2" type="ORF">HPF_18870</name>
</gene>
<protein>
    <recommendedName>
        <fullName evidence="1">IrrE N-terminal-like domain-containing protein</fullName>
    </recommendedName>
</protein>
<evidence type="ECO:0000259" key="1">
    <source>
        <dbReference type="Pfam" id="PF06114"/>
    </source>
</evidence>
<evidence type="ECO:0000313" key="3">
    <source>
        <dbReference type="Proteomes" id="UP000293912"/>
    </source>
</evidence>